<dbReference type="AlphaFoldDB" id="A0A0G4HPE2"/>
<proteinExistence type="predicted"/>
<sequence>MSGSLFLAGVEGALLGENRKEEEAWVEEAVGETKRKEDTPAERKGGKRKRFPSAGSEKNDERITPEMLQ</sequence>
<evidence type="ECO:0000313" key="2">
    <source>
        <dbReference type="EMBL" id="CEM46021.1"/>
    </source>
</evidence>
<name>A0A0G4HPE2_9ALVE</name>
<feature type="compositionally biased region" description="Basic and acidic residues" evidence="1">
    <location>
        <begin position="31"/>
        <end position="44"/>
    </location>
</feature>
<accession>A0A0G4HPE2</accession>
<gene>
    <name evidence="2" type="ORF">Cvel_7733</name>
</gene>
<dbReference type="EMBL" id="CDMZ01003345">
    <property type="protein sequence ID" value="CEM46021.1"/>
    <property type="molecule type" value="Genomic_DNA"/>
</dbReference>
<dbReference type="VEuPathDB" id="CryptoDB:Cvel_7733"/>
<reference evidence="2" key="1">
    <citation type="submission" date="2014-11" db="EMBL/GenBank/DDBJ databases">
        <authorList>
            <person name="Otto D Thomas"/>
            <person name="Naeem Raeece"/>
        </authorList>
    </citation>
    <scope>NUCLEOTIDE SEQUENCE</scope>
</reference>
<organism evidence="2">
    <name type="scientific">Chromera velia CCMP2878</name>
    <dbReference type="NCBI Taxonomy" id="1169474"/>
    <lineage>
        <taxon>Eukaryota</taxon>
        <taxon>Sar</taxon>
        <taxon>Alveolata</taxon>
        <taxon>Colpodellida</taxon>
        <taxon>Chromeraceae</taxon>
        <taxon>Chromera</taxon>
    </lineage>
</organism>
<feature type="compositionally biased region" description="Basic and acidic residues" evidence="1">
    <location>
        <begin position="57"/>
        <end position="69"/>
    </location>
</feature>
<evidence type="ECO:0000256" key="1">
    <source>
        <dbReference type="SAM" id="MobiDB-lite"/>
    </source>
</evidence>
<protein>
    <submittedName>
        <fullName evidence="2">Uncharacterized protein</fullName>
    </submittedName>
</protein>
<feature type="region of interest" description="Disordered" evidence="1">
    <location>
        <begin position="1"/>
        <end position="69"/>
    </location>
</feature>